<sequence length="92" mass="10434">MKYDVILTFDLKDASSEAYTKAKKLLEGYGLHDTSISKDLPLPNTVLMGRLNYEIEASEIKDFVWHLFKENGLTPSRLMGGVLQDWSIKIKG</sequence>
<gene>
    <name evidence="1" type="ORF">EHQ30_12345</name>
</gene>
<accession>A0A2M9XX87</accession>
<reference evidence="1" key="1">
    <citation type="journal article" date="2019" name="PLoS Negl. Trop. Dis.">
        <title>Revisiting the worldwide diversity of Leptospira species in the environment.</title>
        <authorList>
            <person name="Vincent A.T."/>
            <person name="Schiettekatte O."/>
            <person name="Bourhy P."/>
            <person name="Veyrier F.J."/>
            <person name="Picardeau M."/>
        </authorList>
    </citation>
    <scope>NUCLEOTIDE SEQUENCE [LARGE SCALE GENOMIC DNA]</scope>
    <source>
        <strain evidence="1">201800277</strain>
    </source>
</reference>
<dbReference type="EMBL" id="RQFP01000008">
    <property type="protein sequence ID" value="TGK93011.1"/>
    <property type="molecule type" value="Genomic_DNA"/>
</dbReference>
<keyword evidence="2" id="KW-1185">Reference proteome</keyword>
<evidence type="ECO:0000313" key="2">
    <source>
        <dbReference type="Proteomes" id="UP000297891"/>
    </source>
</evidence>
<dbReference type="Proteomes" id="UP000297891">
    <property type="component" value="Unassembled WGS sequence"/>
</dbReference>
<proteinExistence type="predicted"/>
<dbReference type="AlphaFoldDB" id="A0A2M9XX87"/>
<organism evidence="1 2">
    <name type="scientific">Leptospira brenneri</name>
    <dbReference type="NCBI Taxonomy" id="2023182"/>
    <lineage>
        <taxon>Bacteria</taxon>
        <taxon>Pseudomonadati</taxon>
        <taxon>Spirochaetota</taxon>
        <taxon>Spirochaetia</taxon>
        <taxon>Leptospirales</taxon>
        <taxon>Leptospiraceae</taxon>
        <taxon>Leptospira</taxon>
    </lineage>
</organism>
<name>A0A2M9XX87_9LEPT</name>
<comment type="caution">
    <text evidence="1">The sequence shown here is derived from an EMBL/GenBank/DDBJ whole genome shotgun (WGS) entry which is preliminary data.</text>
</comment>
<protein>
    <submittedName>
        <fullName evidence="1">Uncharacterized protein</fullName>
    </submittedName>
</protein>
<evidence type="ECO:0000313" key="1">
    <source>
        <dbReference type="EMBL" id="TGK93011.1"/>
    </source>
</evidence>
<dbReference type="RefSeq" id="WP_100792221.1">
    <property type="nucleotide sequence ID" value="NZ_NPDQ01000011.1"/>
</dbReference>